<dbReference type="SUPFAM" id="SSF50494">
    <property type="entry name" value="Trypsin-like serine proteases"/>
    <property type="match status" value="1"/>
</dbReference>
<dbReference type="InterPro" id="IPR051487">
    <property type="entry name" value="Ser/Thr_Proteases_Immune/Dev"/>
</dbReference>
<feature type="domain" description="Peptidase S1" evidence="5">
    <location>
        <begin position="65"/>
        <end position="305"/>
    </location>
</feature>
<dbReference type="InterPro" id="IPR009003">
    <property type="entry name" value="Peptidase_S1_PA"/>
</dbReference>
<dbReference type="PROSITE" id="PS00134">
    <property type="entry name" value="TRYPSIN_HIS"/>
    <property type="match status" value="1"/>
</dbReference>
<dbReference type="GO" id="GO:0006508">
    <property type="term" value="P:proteolysis"/>
    <property type="evidence" value="ECO:0007669"/>
    <property type="project" value="UniProtKB-KW"/>
</dbReference>
<organism evidence="6">
    <name type="scientific">Homalodisca liturata</name>
    <dbReference type="NCBI Taxonomy" id="320908"/>
    <lineage>
        <taxon>Eukaryota</taxon>
        <taxon>Metazoa</taxon>
        <taxon>Ecdysozoa</taxon>
        <taxon>Arthropoda</taxon>
        <taxon>Hexapoda</taxon>
        <taxon>Insecta</taxon>
        <taxon>Pterygota</taxon>
        <taxon>Neoptera</taxon>
        <taxon>Paraneoptera</taxon>
        <taxon>Hemiptera</taxon>
        <taxon>Auchenorrhyncha</taxon>
        <taxon>Membracoidea</taxon>
        <taxon>Cicadellidae</taxon>
        <taxon>Cicadellinae</taxon>
        <taxon>Proconiini</taxon>
        <taxon>Homalodisca</taxon>
    </lineage>
</organism>
<evidence type="ECO:0000256" key="3">
    <source>
        <dbReference type="RuleBase" id="RU363034"/>
    </source>
</evidence>
<evidence type="ECO:0000259" key="5">
    <source>
        <dbReference type="PROSITE" id="PS50240"/>
    </source>
</evidence>
<keyword evidence="3" id="KW-0645">Protease</keyword>
<dbReference type="GO" id="GO:0004252">
    <property type="term" value="F:serine-type endopeptidase activity"/>
    <property type="evidence" value="ECO:0007669"/>
    <property type="project" value="InterPro"/>
</dbReference>
<evidence type="ECO:0000256" key="1">
    <source>
        <dbReference type="ARBA" id="ARBA00023157"/>
    </source>
</evidence>
<comment type="similarity">
    <text evidence="2">Belongs to the peptidase S1 family. CLIP subfamily.</text>
</comment>
<dbReference type="CDD" id="cd00190">
    <property type="entry name" value="Tryp_SPc"/>
    <property type="match status" value="1"/>
</dbReference>
<dbReference type="InterPro" id="IPR001254">
    <property type="entry name" value="Trypsin_dom"/>
</dbReference>
<dbReference type="AlphaFoldDB" id="A0A1B6K3D7"/>
<dbReference type="PRINTS" id="PR00722">
    <property type="entry name" value="CHYMOTRYPSIN"/>
</dbReference>
<feature type="signal peptide" evidence="4">
    <location>
        <begin position="1"/>
        <end position="23"/>
    </location>
</feature>
<keyword evidence="1" id="KW-1015">Disulfide bond</keyword>
<evidence type="ECO:0000256" key="2">
    <source>
        <dbReference type="ARBA" id="ARBA00024195"/>
    </source>
</evidence>
<reference evidence="6" key="1">
    <citation type="submission" date="2015-11" db="EMBL/GenBank/DDBJ databases">
        <title>De novo transcriptome assembly of four potential Pierce s Disease insect vectors from Arizona vineyards.</title>
        <authorList>
            <person name="Tassone E.E."/>
        </authorList>
    </citation>
    <scope>NUCLEOTIDE SEQUENCE</scope>
</reference>
<keyword evidence="3" id="KW-0378">Hydrolase</keyword>
<dbReference type="FunFam" id="2.40.10.10:FF:000068">
    <property type="entry name" value="transmembrane protease serine 2"/>
    <property type="match status" value="1"/>
</dbReference>
<dbReference type="PROSITE" id="PS50240">
    <property type="entry name" value="TRYPSIN_DOM"/>
    <property type="match status" value="1"/>
</dbReference>
<dbReference type="Gene3D" id="2.40.10.10">
    <property type="entry name" value="Trypsin-like serine proteases"/>
    <property type="match status" value="1"/>
</dbReference>
<evidence type="ECO:0000256" key="4">
    <source>
        <dbReference type="SAM" id="SignalP"/>
    </source>
</evidence>
<dbReference type="InterPro" id="IPR018114">
    <property type="entry name" value="TRYPSIN_HIS"/>
</dbReference>
<sequence length="306" mass="33093">MFLRLVTISCFGLLAVQVGKIASFPLDLNLNNVTSKNIFLKSHAGLDFKQREDAIHRRLGITLNIVNGQTASRGQFCYQAYMQFSNGWNYWACGGSLISPTTVLTAAHCAKGARSANVVLGGLDLRQRKETGRIVLTAPGSGMMVHENYNDNDVYNDIAVVKLPRPVTLNQYVCTVKVPGCTSPSTRPNTQGSFTISGWGKTSDSTTTWRLMYANVPGESLSECASFYRDNADYRVIDSQLCTSGSGGKSTCSGDSGGPLVQVDIDGSIVQRGIVSLGLSSCEVNAPSVYTDVNYFSPWLCPKLLK</sequence>
<feature type="chain" id="PRO_5008586241" description="Peptidase S1 domain-containing protein" evidence="4">
    <location>
        <begin position="24"/>
        <end position="306"/>
    </location>
</feature>
<dbReference type="PANTHER" id="PTHR24256">
    <property type="entry name" value="TRYPTASE-RELATED"/>
    <property type="match status" value="1"/>
</dbReference>
<evidence type="ECO:0000313" key="6">
    <source>
        <dbReference type="EMBL" id="JAT05948.1"/>
    </source>
</evidence>
<proteinExistence type="inferred from homology"/>
<accession>A0A1B6K3D7</accession>
<dbReference type="InterPro" id="IPR033116">
    <property type="entry name" value="TRYPSIN_SER"/>
</dbReference>
<dbReference type="InterPro" id="IPR043504">
    <property type="entry name" value="Peptidase_S1_PA_chymotrypsin"/>
</dbReference>
<dbReference type="Pfam" id="PF00089">
    <property type="entry name" value="Trypsin"/>
    <property type="match status" value="1"/>
</dbReference>
<dbReference type="EMBL" id="GECU01001759">
    <property type="protein sequence ID" value="JAT05948.1"/>
    <property type="molecule type" value="Transcribed_RNA"/>
</dbReference>
<protein>
    <recommendedName>
        <fullName evidence="5">Peptidase S1 domain-containing protein</fullName>
    </recommendedName>
</protein>
<gene>
    <name evidence="6" type="ORF">g.7560</name>
</gene>
<keyword evidence="3" id="KW-0720">Serine protease</keyword>
<dbReference type="SMART" id="SM00020">
    <property type="entry name" value="Tryp_SPc"/>
    <property type="match status" value="1"/>
</dbReference>
<dbReference type="InterPro" id="IPR001314">
    <property type="entry name" value="Peptidase_S1A"/>
</dbReference>
<dbReference type="PROSITE" id="PS00135">
    <property type="entry name" value="TRYPSIN_SER"/>
    <property type="match status" value="1"/>
</dbReference>
<keyword evidence="4" id="KW-0732">Signal</keyword>
<name>A0A1B6K3D7_9HEMI</name>